<proteinExistence type="predicted"/>
<dbReference type="Proteomes" id="UP000008820">
    <property type="component" value="Chromosome 1"/>
</dbReference>
<evidence type="ECO:0000256" key="2">
    <source>
        <dbReference type="SAM" id="SignalP"/>
    </source>
</evidence>
<dbReference type="OrthoDB" id="8191402at2759"/>
<dbReference type="EnsemblMetazoa" id="AAEL002962-RA">
    <property type="protein sequence ID" value="AAEL002962-PA"/>
    <property type="gene ID" value="AAEL002962"/>
</dbReference>
<keyword evidence="1" id="KW-0472">Membrane</keyword>
<dbReference type="InterPro" id="IPR012464">
    <property type="entry name" value="DUF1676"/>
</dbReference>
<keyword evidence="2" id="KW-0732">Signal</keyword>
<dbReference type="EnsemblMetazoa" id="AAEL024580-RA">
    <property type="protein sequence ID" value="AAEL024580-PA"/>
    <property type="gene ID" value="AAEL024580"/>
</dbReference>
<dbReference type="VEuPathDB" id="VectorBase:AAEL002962"/>
<reference evidence="4" key="2">
    <citation type="submission" date="2025-05" db="UniProtKB">
        <authorList>
            <consortium name="EnsemblMetazoa"/>
        </authorList>
    </citation>
    <scope>IDENTIFICATION</scope>
    <source>
        <strain evidence="4">LVP_AGWG</strain>
    </source>
</reference>
<keyword evidence="5" id="KW-1185">Reference proteome</keyword>
<gene>
    <name evidence="4" type="primary">110680904</name>
    <name evidence="3" type="synonym">5576738</name>
</gene>
<sequence length="290" mass="29260">MKVFIAVFALLVASAVAAPAPAEESSSSSGLGMALRYFGSCLESDEMGTCFAVKGITALNRAARANNIEIVPGVTFSRDPTVPVERMGKSVSENEIISTLPATAEDKSDALFDMAVDSAKRLFTARSIQFKLPEEAQESIARSIEEGRLLKKGKKLKKVLGPLVLAVGGKLFALLPLLLGGVALLAFKALLVSKVALVLAVVLAAKKFLGGAVEGAGTLGLLSKAVGGAAAAGAGALGAGALAGGAGGATGGWSSGAGAQGWSQGSAQYPYARSYDTAQDLAYSAQAPKA</sequence>
<name>A0A1S4F3A2_AEDAE</name>
<dbReference type="PANTHER" id="PTHR21879:SF17">
    <property type="entry name" value="LD24139P"/>
    <property type="match status" value="1"/>
</dbReference>
<dbReference type="AlphaFoldDB" id="A0A1S4F3A2"/>
<keyword evidence="1" id="KW-0812">Transmembrane</keyword>
<feature type="signal peptide" evidence="2">
    <location>
        <begin position="1"/>
        <end position="17"/>
    </location>
</feature>
<feature type="transmembrane region" description="Helical" evidence="1">
    <location>
        <begin position="159"/>
        <end position="187"/>
    </location>
</feature>
<protein>
    <recommendedName>
        <fullName evidence="6">Protein osiris 14</fullName>
    </recommendedName>
</protein>
<evidence type="ECO:0000313" key="5">
    <source>
        <dbReference type="Proteomes" id="UP000008820"/>
    </source>
</evidence>
<accession>A0A1S4F3A2</accession>
<dbReference type="Pfam" id="PF07898">
    <property type="entry name" value="DUF1676"/>
    <property type="match status" value="1"/>
</dbReference>
<feature type="chain" id="PRO_5044565995" description="Protein osiris 14" evidence="2">
    <location>
        <begin position="18"/>
        <end position="290"/>
    </location>
</feature>
<evidence type="ECO:0000313" key="4">
    <source>
        <dbReference type="EnsemblMetazoa" id="AAEL024580-PA"/>
    </source>
</evidence>
<evidence type="ECO:0000256" key="1">
    <source>
        <dbReference type="SAM" id="Phobius"/>
    </source>
</evidence>
<dbReference type="GO" id="GO:0016020">
    <property type="term" value="C:membrane"/>
    <property type="evidence" value="ECO:0007669"/>
    <property type="project" value="TreeGrafter"/>
</dbReference>
<dbReference type="PANTHER" id="PTHR21879">
    <property type="entry name" value="FI03362P-RELATED-RELATED"/>
    <property type="match status" value="1"/>
</dbReference>
<organism evidence="4 5">
    <name type="scientific">Aedes aegypti</name>
    <name type="common">Yellowfever mosquito</name>
    <name type="synonym">Culex aegypti</name>
    <dbReference type="NCBI Taxonomy" id="7159"/>
    <lineage>
        <taxon>Eukaryota</taxon>
        <taxon>Metazoa</taxon>
        <taxon>Ecdysozoa</taxon>
        <taxon>Arthropoda</taxon>
        <taxon>Hexapoda</taxon>
        <taxon>Insecta</taxon>
        <taxon>Pterygota</taxon>
        <taxon>Neoptera</taxon>
        <taxon>Endopterygota</taxon>
        <taxon>Diptera</taxon>
        <taxon>Nematocera</taxon>
        <taxon>Culicoidea</taxon>
        <taxon>Culicidae</taxon>
        <taxon>Culicinae</taxon>
        <taxon>Aedini</taxon>
        <taxon>Aedes</taxon>
        <taxon>Stegomyia</taxon>
    </lineage>
</organism>
<keyword evidence="1" id="KW-1133">Transmembrane helix</keyword>
<reference evidence="3 5" key="1">
    <citation type="submission" date="2017-06" db="EMBL/GenBank/DDBJ databases">
        <title>Aedes aegypti genome working group (AGWG) sequencing and assembly.</title>
        <authorList>
            <consortium name="Aedes aegypti Genome Working Group (AGWG)"/>
            <person name="Matthews B.J."/>
        </authorList>
    </citation>
    <scope>NUCLEOTIDE SEQUENCE [LARGE SCALE GENOMIC DNA]</scope>
    <source>
        <strain evidence="3 5">LVP_AGWG</strain>
    </source>
</reference>
<dbReference type="VEuPathDB" id="VectorBase:AAEL024580"/>
<evidence type="ECO:0008006" key="6">
    <source>
        <dbReference type="Google" id="ProtNLM"/>
    </source>
</evidence>
<evidence type="ECO:0000313" key="3">
    <source>
        <dbReference type="EnsemblMetazoa" id="AAEL002962-PA"/>
    </source>
</evidence>